<keyword evidence="1" id="KW-0547">Nucleotide-binding</keyword>
<proteinExistence type="predicted"/>
<sequence>MIVQSNHVAGMDLHLVEFPEQQVRRWLPWYVLSLVPSVKQRFLTGQLDASCTSERARLRILAHLFQHWQQNTGALSNLDIDPLPHQIHLVHHILNSGNYNWLVADDVGLGKTIEAGMLIYALRQRKEARRVLIITPSGLTTQWQEELSSRFDLHDFKIYGRDFTIRKASHWHDHSHDYVIGSMDQLKQAHHLEMLLHAEPWDLVLVDEAHRLSRRQYGLKLDASERFDLVKELRRREKIESLVLLTATPHQGMQDKFTALLELLRPELRDELQLIDLNPDLLGEMVIRNYKSDVTDKEGNFIFQGKTTHAVEVPTSEESREFDKSLQSYLKKGYRAGASLGRTGNAIGFVMTVYRKLAASSVAAIHQSLINRLERLELELEEQEDYDTDPYEDHRYQGESEETTARLISEGEEEFFSGEKEHLEDLIRRAQALNENDLKLQSFMQTIIQSTLVKSAEERVLIFTEYRTTQSYLAKALAERFGAATVHLINGSMSLDERMAAIEEFESAGQFLVSTEAGGEGLNLHRQCHIMINYDLPWNPMRLVQRIGRLYRYGQRKRVVVLNVNSKGTLDEDIIAMMYDRLNQVVTDMAHVQGDEFNENLKDDILGEMADMASLEEIIEKSQQQDIRRTQQRIDDALERAREAASLQRDLFEHAASFNAAIFNEQIVVTEEHLKSFISGMCRILEIELDTAYLKGSAWRLRFPIHLKEKFNLTRAIHSITFDRELSRQREDIELINYNSEFFRALIDIATSIDFGGKLASTGLKIRPRQSIIFAALLRWQNEAGRRMSEEFSLFLDAAGEIRLNPVEVQEWLLHDSEDVPPPAYDKEVARQSFLGLHNHCAQRVGRNMGSGLIPERIDPISILWASTDEEAPVDSYVDQ</sequence>
<feature type="domain" description="Helicase ATP-binding" evidence="6">
    <location>
        <begin position="92"/>
        <end position="267"/>
    </location>
</feature>
<dbReference type="InterPro" id="IPR038718">
    <property type="entry name" value="SNF2-like_sf"/>
</dbReference>
<dbReference type="InterPro" id="IPR057342">
    <property type="entry name" value="DEXDc_RapA"/>
</dbReference>
<accession>A0ABV6FYC5</accession>
<dbReference type="InterPro" id="IPR049730">
    <property type="entry name" value="SNF2/RAD54-like_C"/>
</dbReference>
<feature type="domain" description="Helicase C-terminal" evidence="7">
    <location>
        <begin position="447"/>
        <end position="605"/>
    </location>
</feature>
<gene>
    <name evidence="8" type="ORF">ACFFHW_00060</name>
</gene>
<evidence type="ECO:0000256" key="1">
    <source>
        <dbReference type="ARBA" id="ARBA00022741"/>
    </source>
</evidence>
<dbReference type="InterPro" id="IPR000330">
    <property type="entry name" value="SNF2_N"/>
</dbReference>
<dbReference type="Gene3D" id="3.40.50.10810">
    <property type="entry name" value="Tandem AAA-ATPase domain"/>
    <property type="match status" value="1"/>
</dbReference>
<dbReference type="CDD" id="cd18011">
    <property type="entry name" value="DEXDc_RapA"/>
    <property type="match status" value="1"/>
</dbReference>
<dbReference type="GO" id="GO:0004386">
    <property type="term" value="F:helicase activity"/>
    <property type="evidence" value="ECO:0007669"/>
    <property type="project" value="UniProtKB-KW"/>
</dbReference>
<dbReference type="SMART" id="SM00487">
    <property type="entry name" value="DEXDc"/>
    <property type="match status" value="1"/>
</dbReference>
<keyword evidence="5" id="KW-0175">Coiled coil</keyword>
<reference evidence="8 9" key="1">
    <citation type="submission" date="2024-09" db="EMBL/GenBank/DDBJ databases">
        <authorList>
            <person name="Sun Q."/>
            <person name="Mori K."/>
        </authorList>
    </citation>
    <scope>NUCLEOTIDE SEQUENCE [LARGE SCALE GENOMIC DNA]</scope>
    <source>
        <strain evidence="8 9">CCM 7415</strain>
    </source>
</reference>
<dbReference type="Pfam" id="PF00271">
    <property type="entry name" value="Helicase_C"/>
    <property type="match status" value="1"/>
</dbReference>
<dbReference type="PROSITE" id="PS51194">
    <property type="entry name" value="HELICASE_CTER"/>
    <property type="match status" value="1"/>
</dbReference>
<dbReference type="Gene3D" id="3.40.50.300">
    <property type="entry name" value="P-loop containing nucleotide triphosphate hydrolases"/>
    <property type="match status" value="1"/>
</dbReference>
<dbReference type="Pfam" id="PF00176">
    <property type="entry name" value="SNF2-rel_dom"/>
    <property type="match status" value="1"/>
</dbReference>
<feature type="coiled-coil region" evidence="5">
    <location>
        <begin position="620"/>
        <end position="647"/>
    </location>
</feature>
<keyword evidence="3 8" id="KW-0347">Helicase</keyword>
<dbReference type="PANTHER" id="PTHR10799">
    <property type="entry name" value="SNF2/RAD54 HELICASE FAMILY"/>
    <property type="match status" value="1"/>
</dbReference>
<dbReference type="PROSITE" id="PS51192">
    <property type="entry name" value="HELICASE_ATP_BIND_1"/>
    <property type="match status" value="1"/>
</dbReference>
<dbReference type="SMART" id="SM00490">
    <property type="entry name" value="HELICc"/>
    <property type="match status" value="1"/>
</dbReference>
<comment type="caution">
    <text evidence="8">The sequence shown here is derived from an EMBL/GenBank/DDBJ whole genome shotgun (WGS) entry which is preliminary data.</text>
</comment>
<evidence type="ECO:0000256" key="2">
    <source>
        <dbReference type="ARBA" id="ARBA00022801"/>
    </source>
</evidence>
<organism evidence="8 9">
    <name type="scientific">Kushneria aurantia</name>
    <dbReference type="NCBI Taxonomy" id="504092"/>
    <lineage>
        <taxon>Bacteria</taxon>
        <taxon>Pseudomonadati</taxon>
        <taxon>Pseudomonadota</taxon>
        <taxon>Gammaproteobacteria</taxon>
        <taxon>Oceanospirillales</taxon>
        <taxon>Halomonadaceae</taxon>
        <taxon>Kushneria</taxon>
    </lineage>
</organism>
<evidence type="ECO:0000256" key="5">
    <source>
        <dbReference type="SAM" id="Coils"/>
    </source>
</evidence>
<evidence type="ECO:0000259" key="6">
    <source>
        <dbReference type="PROSITE" id="PS51192"/>
    </source>
</evidence>
<name>A0ABV6FYC5_9GAMM</name>
<dbReference type="Proteomes" id="UP001589814">
    <property type="component" value="Unassembled WGS sequence"/>
</dbReference>
<dbReference type="CDD" id="cd18793">
    <property type="entry name" value="SF2_C_SNF"/>
    <property type="match status" value="1"/>
</dbReference>
<keyword evidence="9" id="KW-1185">Reference proteome</keyword>
<dbReference type="InterPro" id="IPR014001">
    <property type="entry name" value="Helicase_ATP-bd"/>
</dbReference>
<keyword evidence="2" id="KW-0378">Hydrolase</keyword>
<dbReference type="SUPFAM" id="SSF52540">
    <property type="entry name" value="P-loop containing nucleoside triphosphate hydrolases"/>
    <property type="match status" value="2"/>
</dbReference>
<evidence type="ECO:0000256" key="4">
    <source>
        <dbReference type="ARBA" id="ARBA00022840"/>
    </source>
</evidence>
<protein>
    <submittedName>
        <fullName evidence="8">Helicase-related protein</fullName>
    </submittedName>
</protein>
<dbReference type="InterPro" id="IPR027417">
    <property type="entry name" value="P-loop_NTPase"/>
</dbReference>
<evidence type="ECO:0000313" key="8">
    <source>
        <dbReference type="EMBL" id="MFC0266404.1"/>
    </source>
</evidence>
<dbReference type="EMBL" id="JBHLVX010000001">
    <property type="protein sequence ID" value="MFC0266404.1"/>
    <property type="molecule type" value="Genomic_DNA"/>
</dbReference>
<keyword evidence="4" id="KW-0067">ATP-binding</keyword>
<evidence type="ECO:0000256" key="3">
    <source>
        <dbReference type="ARBA" id="ARBA00022806"/>
    </source>
</evidence>
<evidence type="ECO:0000313" key="9">
    <source>
        <dbReference type="Proteomes" id="UP001589814"/>
    </source>
</evidence>
<dbReference type="RefSeq" id="WP_019950773.1">
    <property type="nucleotide sequence ID" value="NZ_JBHLVX010000001.1"/>
</dbReference>
<dbReference type="InterPro" id="IPR001650">
    <property type="entry name" value="Helicase_C-like"/>
</dbReference>
<evidence type="ECO:0000259" key="7">
    <source>
        <dbReference type="PROSITE" id="PS51194"/>
    </source>
</evidence>